<dbReference type="Proteomes" id="UP000053676">
    <property type="component" value="Unassembled WGS sequence"/>
</dbReference>
<reference evidence="3" key="1">
    <citation type="journal article" date="2014" name="Nat. Genet.">
        <title>Genome of the human hookworm Necator americanus.</title>
        <authorList>
            <person name="Tang Y.T."/>
            <person name="Gao X."/>
            <person name="Rosa B.A."/>
            <person name="Abubucker S."/>
            <person name="Hallsworth-Pepin K."/>
            <person name="Martin J."/>
            <person name="Tyagi R."/>
            <person name="Heizer E."/>
            <person name="Zhang X."/>
            <person name="Bhonagiri-Palsikar V."/>
            <person name="Minx P."/>
            <person name="Warren W.C."/>
            <person name="Wang Q."/>
            <person name="Zhan B."/>
            <person name="Hotez P.J."/>
            <person name="Sternberg P.W."/>
            <person name="Dougall A."/>
            <person name="Gaze S.T."/>
            <person name="Mulvenna J."/>
            <person name="Sotillo J."/>
            <person name="Ranganathan S."/>
            <person name="Rabelo E.M."/>
            <person name="Wilson R.K."/>
            <person name="Felgner P.L."/>
            <person name="Bethony J."/>
            <person name="Hawdon J.M."/>
            <person name="Gasser R.B."/>
            <person name="Loukas A."/>
            <person name="Mitreva M."/>
        </authorList>
    </citation>
    <scope>NUCLEOTIDE SEQUENCE [LARGE SCALE GENOMIC DNA]</scope>
</reference>
<accession>W2T9L7</accession>
<dbReference type="EMBL" id="KI660008">
    <property type="protein sequence ID" value="ETN78264.1"/>
    <property type="molecule type" value="Genomic_DNA"/>
</dbReference>
<evidence type="ECO:0000313" key="2">
    <source>
        <dbReference type="EMBL" id="ETN78264.1"/>
    </source>
</evidence>
<sequence>MTSAPDDHENENCGKLQTPRKGEREVGLTVYLMKNPNSSSGVRGLCEACSMQSKSAVILCSLTIHT</sequence>
<feature type="compositionally biased region" description="Basic and acidic residues" evidence="1">
    <location>
        <begin position="1"/>
        <end position="12"/>
    </location>
</feature>
<dbReference type="KEGG" id="nai:NECAME_02970"/>
<keyword evidence="3" id="KW-1185">Reference proteome</keyword>
<gene>
    <name evidence="2" type="ORF">NECAME_02970</name>
</gene>
<feature type="region of interest" description="Disordered" evidence="1">
    <location>
        <begin position="1"/>
        <end position="25"/>
    </location>
</feature>
<evidence type="ECO:0000313" key="3">
    <source>
        <dbReference type="Proteomes" id="UP000053676"/>
    </source>
</evidence>
<name>W2T9L7_NECAM</name>
<dbReference type="AlphaFoldDB" id="W2T9L7"/>
<evidence type="ECO:0000256" key="1">
    <source>
        <dbReference type="SAM" id="MobiDB-lite"/>
    </source>
</evidence>
<proteinExistence type="predicted"/>
<protein>
    <submittedName>
        <fullName evidence="2">Uncharacterized protein</fullName>
    </submittedName>
</protein>
<organism evidence="2 3">
    <name type="scientific">Necator americanus</name>
    <name type="common">Human hookworm</name>
    <dbReference type="NCBI Taxonomy" id="51031"/>
    <lineage>
        <taxon>Eukaryota</taxon>
        <taxon>Metazoa</taxon>
        <taxon>Ecdysozoa</taxon>
        <taxon>Nematoda</taxon>
        <taxon>Chromadorea</taxon>
        <taxon>Rhabditida</taxon>
        <taxon>Rhabditina</taxon>
        <taxon>Rhabditomorpha</taxon>
        <taxon>Strongyloidea</taxon>
        <taxon>Ancylostomatidae</taxon>
        <taxon>Bunostominae</taxon>
        <taxon>Necator</taxon>
    </lineage>
</organism>